<dbReference type="InterPro" id="IPR000760">
    <property type="entry name" value="Inositol_monophosphatase-like"/>
</dbReference>
<feature type="region of interest" description="Disordered" evidence="4">
    <location>
        <begin position="317"/>
        <end position="339"/>
    </location>
</feature>
<dbReference type="Gene3D" id="3.30.540.10">
    <property type="entry name" value="Fructose-1,6-Bisphosphatase, subunit A, domain 1"/>
    <property type="match status" value="1"/>
</dbReference>
<dbReference type="Proteomes" id="UP001500984">
    <property type="component" value="Unassembled WGS sequence"/>
</dbReference>
<dbReference type="Gene3D" id="3.40.190.80">
    <property type="match status" value="1"/>
</dbReference>
<organism evidence="5 6">
    <name type="scientific">Brevibacterium salitolerans</name>
    <dbReference type="NCBI Taxonomy" id="1403566"/>
    <lineage>
        <taxon>Bacteria</taxon>
        <taxon>Bacillati</taxon>
        <taxon>Actinomycetota</taxon>
        <taxon>Actinomycetes</taxon>
        <taxon>Micrococcales</taxon>
        <taxon>Brevibacteriaceae</taxon>
        <taxon>Brevibacterium</taxon>
    </lineage>
</organism>
<accession>A0ABN2WSM9</accession>
<keyword evidence="6" id="KW-1185">Reference proteome</keyword>
<evidence type="ECO:0000256" key="4">
    <source>
        <dbReference type="SAM" id="MobiDB-lite"/>
    </source>
</evidence>
<reference evidence="6" key="1">
    <citation type="journal article" date="2019" name="Int. J. Syst. Evol. Microbiol.">
        <title>The Global Catalogue of Microorganisms (GCM) 10K type strain sequencing project: providing services to taxonomists for standard genome sequencing and annotation.</title>
        <authorList>
            <consortium name="The Broad Institute Genomics Platform"/>
            <consortium name="The Broad Institute Genome Sequencing Center for Infectious Disease"/>
            <person name="Wu L."/>
            <person name="Ma J."/>
        </authorList>
    </citation>
    <scope>NUCLEOTIDE SEQUENCE [LARGE SCALE GENOMIC DNA]</scope>
    <source>
        <strain evidence="6">JCM 15900</strain>
    </source>
</reference>
<evidence type="ECO:0000313" key="5">
    <source>
        <dbReference type="EMBL" id="GAA2098039.1"/>
    </source>
</evidence>
<evidence type="ECO:0000256" key="3">
    <source>
        <dbReference type="ARBA" id="ARBA00022842"/>
    </source>
</evidence>
<evidence type="ECO:0000256" key="1">
    <source>
        <dbReference type="ARBA" id="ARBA00022723"/>
    </source>
</evidence>
<keyword evidence="1" id="KW-0479">Metal-binding</keyword>
<evidence type="ECO:0000313" key="6">
    <source>
        <dbReference type="Proteomes" id="UP001500984"/>
    </source>
</evidence>
<proteinExistence type="predicted"/>
<dbReference type="Pfam" id="PF00459">
    <property type="entry name" value="Inositol_P"/>
    <property type="match status" value="2"/>
</dbReference>
<dbReference type="RefSeq" id="WP_344336999.1">
    <property type="nucleotide sequence ID" value="NZ_BAAAPZ010000007.1"/>
</dbReference>
<evidence type="ECO:0008006" key="7">
    <source>
        <dbReference type="Google" id="ProtNLM"/>
    </source>
</evidence>
<dbReference type="PROSITE" id="PS00629">
    <property type="entry name" value="IMP_1"/>
    <property type="match status" value="1"/>
</dbReference>
<dbReference type="PANTHER" id="PTHR20854">
    <property type="entry name" value="INOSITOL MONOPHOSPHATASE"/>
    <property type="match status" value="1"/>
</dbReference>
<dbReference type="InterPro" id="IPR020583">
    <property type="entry name" value="Inositol_monoP_metal-BS"/>
</dbReference>
<feature type="compositionally biased region" description="Low complexity" evidence="4">
    <location>
        <begin position="325"/>
        <end position="338"/>
    </location>
</feature>
<dbReference type="PANTHER" id="PTHR20854:SF4">
    <property type="entry name" value="INOSITOL-1-MONOPHOSPHATASE-RELATED"/>
    <property type="match status" value="1"/>
</dbReference>
<keyword evidence="2" id="KW-0378">Hydrolase</keyword>
<evidence type="ECO:0000256" key="2">
    <source>
        <dbReference type="ARBA" id="ARBA00022801"/>
    </source>
</evidence>
<comment type="caution">
    <text evidence="5">The sequence shown here is derived from an EMBL/GenBank/DDBJ whole genome shotgun (WGS) entry which is preliminary data.</text>
</comment>
<dbReference type="EMBL" id="BAAAPZ010000007">
    <property type="protein sequence ID" value="GAA2098039.1"/>
    <property type="molecule type" value="Genomic_DNA"/>
</dbReference>
<gene>
    <name evidence="5" type="ORF">GCM10009823_19130</name>
</gene>
<name>A0ABN2WSM9_9MICO</name>
<protein>
    <recommendedName>
        <fullName evidence="7">Inositol-phosphate phosphatase</fullName>
    </recommendedName>
</protein>
<dbReference type="SUPFAM" id="SSF56655">
    <property type="entry name" value="Carbohydrate phosphatase"/>
    <property type="match status" value="1"/>
</dbReference>
<sequence>MAALHDDPLLDAARQSAVIAVHRMRHWSRELTAAAVDSKDGRNNLVTLADAEIEALVRGRLLRLRPEDVVVGEENSASVRLEDHESGGELTALLAGAFERAPESGVPEDAGAVGARTHEWHVDPIDGTVNFVRGIEHYCFSAGVRALPEAVPGAAPASGAALLTGADQPAAADGAADADAGWVAGLVAAPALDRVWFARAGSAWTAPLTALTDPAVEAVPLTGASAPTSGRVVATGFGYSRERRAQQLASLGAVMEEFDDLRRCGSAALDLCMVAEGRVNAYYERGLGIYDFAGGAYIAECAGRWVRRRPDAFGAGAGGVGGGSASPASGAEPVGAPELTVAADSRERLEFLLRTG</sequence>
<keyword evidence="3" id="KW-0460">Magnesium</keyword>